<feature type="compositionally biased region" description="Basic and acidic residues" evidence="1">
    <location>
        <begin position="40"/>
        <end position="51"/>
    </location>
</feature>
<protein>
    <submittedName>
        <fullName evidence="2">Uncharacterized protein</fullName>
    </submittedName>
</protein>
<accession>A0A0A0KH02</accession>
<dbReference type="EMBL" id="CM002927">
    <property type="protein sequence ID" value="KGN47026.1"/>
    <property type="molecule type" value="Genomic_DNA"/>
</dbReference>
<proteinExistence type="predicted"/>
<reference evidence="2 3" key="2">
    <citation type="journal article" date="2009" name="PLoS ONE">
        <title>An integrated genetic and cytogenetic map of the cucumber genome.</title>
        <authorList>
            <person name="Ren Y."/>
            <person name="Zhang Z."/>
            <person name="Liu J."/>
            <person name="Staub J.E."/>
            <person name="Han Y."/>
            <person name="Cheng Z."/>
            <person name="Li X."/>
            <person name="Lu J."/>
            <person name="Miao H."/>
            <person name="Kang H."/>
            <person name="Xie B."/>
            <person name="Gu X."/>
            <person name="Wang X."/>
            <person name="Du Y."/>
            <person name="Jin W."/>
            <person name="Huang S."/>
        </authorList>
    </citation>
    <scope>NUCLEOTIDE SEQUENCE [LARGE SCALE GENOMIC DNA]</scope>
    <source>
        <strain evidence="3">cv. 9930</strain>
    </source>
</reference>
<name>A0A0A0KH02_CUCSA</name>
<evidence type="ECO:0000256" key="1">
    <source>
        <dbReference type="SAM" id="MobiDB-lite"/>
    </source>
</evidence>
<feature type="compositionally biased region" description="Basic residues" evidence="1">
    <location>
        <begin position="30"/>
        <end position="39"/>
    </location>
</feature>
<organism evidence="2 3">
    <name type="scientific">Cucumis sativus</name>
    <name type="common">Cucumber</name>
    <dbReference type="NCBI Taxonomy" id="3659"/>
    <lineage>
        <taxon>Eukaryota</taxon>
        <taxon>Viridiplantae</taxon>
        <taxon>Streptophyta</taxon>
        <taxon>Embryophyta</taxon>
        <taxon>Tracheophyta</taxon>
        <taxon>Spermatophyta</taxon>
        <taxon>Magnoliopsida</taxon>
        <taxon>eudicotyledons</taxon>
        <taxon>Gunneridae</taxon>
        <taxon>Pentapetalae</taxon>
        <taxon>rosids</taxon>
        <taxon>fabids</taxon>
        <taxon>Cucurbitales</taxon>
        <taxon>Cucurbitaceae</taxon>
        <taxon>Benincaseae</taxon>
        <taxon>Cucumis</taxon>
    </lineage>
</organism>
<gene>
    <name evidence="2" type="ORF">Csa_6G169910</name>
</gene>
<dbReference type="AlphaFoldDB" id="A0A0A0KH02"/>
<reference evidence="2 3" key="3">
    <citation type="journal article" date="2010" name="BMC Genomics">
        <title>Transcriptome sequencing and comparative analysis of cucumber flowers with different sex types.</title>
        <authorList>
            <person name="Guo S."/>
            <person name="Zheng Y."/>
            <person name="Joung J.G."/>
            <person name="Liu S."/>
            <person name="Zhang Z."/>
            <person name="Crasta O.R."/>
            <person name="Sobral B.W."/>
            <person name="Xu Y."/>
            <person name="Huang S."/>
            <person name="Fei Z."/>
        </authorList>
    </citation>
    <scope>NUCLEOTIDE SEQUENCE [LARGE SCALE GENOMIC DNA]</scope>
    <source>
        <strain evidence="3">cv. 9930</strain>
    </source>
</reference>
<evidence type="ECO:0000313" key="3">
    <source>
        <dbReference type="Proteomes" id="UP000029981"/>
    </source>
</evidence>
<keyword evidence="3" id="KW-1185">Reference proteome</keyword>
<dbReference type="Gramene" id="KGN47026">
    <property type="protein sequence ID" value="KGN47026"/>
    <property type="gene ID" value="Csa_6G169910"/>
</dbReference>
<sequence length="51" mass="5918">MPSARSYALLTYVLSRGKNHTVVGGDCPGRRRTGRRRKKEKDEWKREKAKS</sequence>
<feature type="region of interest" description="Disordered" evidence="1">
    <location>
        <begin position="23"/>
        <end position="51"/>
    </location>
</feature>
<dbReference type="Proteomes" id="UP000029981">
    <property type="component" value="Chromosome 6"/>
</dbReference>
<reference evidence="2 3" key="4">
    <citation type="journal article" date="2011" name="BMC Genomics">
        <title>RNA-Seq improves annotation of protein-coding genes in the cucumber genome.</title>
        <authorList>
            <person name="Li Z."/>
            <person name="Zhang Z."/>
            <person name="Yan P."/>
            <person name="Huang S."/>
            <person name="Fei Z."/>
            <person name="Lin K."/>
        </authorList>
    </citation>
    <scope>NUCLEOTIDE SEQUENCE [LARGE SCALE GENOMIC DNA]</scope>
    <source>
        <strain evidence="3">cv. 9930</strain>
    </source>
</reference>
<reference evidence="2 3" key="1">
    <citation type="journal article" date="2009" name="Nat. Genet.">
        <title>The genome of the cucumber, Cucumis sativus L.</title>
        <authorList>
            <person name="Huang S."/>
            <person name="Li R."/>
            <person name="Zhang Z."/>
            <person name="Li L."/>
            <person name="Gu X."/>
            <person name="Fan W."/>
            <person name="Lucas W.J."/>
            <person name="Wang X."/>
            <person name="Xie B."/>
            <person name="Ni P."/>
            <person name="Ren Y."/>
            <person name="Zhu H."/>
            <person name="Li J."/>
            <person name="Lin K."/>
            <person name="Jin W."/>
            <person name="Fei Z."/>
            <person name="Li G."/>
            <person name="Staub J."/>
            <person name="Kilian A."/>
            <person name="van der Vossen E.A."/>
            <person name="Wu Y."/>
            <person name="Guo J."/>
            <person name="He J."/>
            <person name="Jia Z."/>
            <person name="Ren Y."/>
            <person name="Tian G."/>
            <person name="Lu Y."/>
            <person name="Ruan J."/>
            <person name="Qian W."/>
            <person name="Wang M."/>
            <person name="Huang Q."/>
            <person name="Li B."/>
            <person name="Xuan Z."/>
            <person name="Cao J."/>
            <person name="Asan"/>
            <person name="Wu Z."/>
            <person name="Zhang J."/>
            <person name="Cai Q."/>
            <person name="Bai Y."/>
            <person name="Zhao B."/>
            <person name="Han Y."/>
            <person name="Li Y."/>
            <person name="Li X."/>
            <person name="Wang S."/>
            <person name="Shi Q."/>
            <person name="Liu S."/>
            <person name="Cho W.K."/>
            <person name="Kim J.Y."/>
            <person name="Xu Y."/>
            <person name="Heller-Uszynska K."/>
            <person name="Miao H."/>
            <person name="Cheng Z."/>
            <person name="Zhang S."/>
            <person name="Wu J."/>
            <person name="Yang Y."/>
            <person name="Kang H."/>
            <person name="Li M."/>
            <person name="Liang H."/>
            <person name="Ren X."/>
            <person name="Shi Z."/>
            <person name="Wen M."/>
            <person name="Jian M."/>
            <person name="Yang H."/>
            <person name="Zhang G."/>
            <person name="Yang Z."/>
            <person name="Chen R."/>
            <person name="Liu S."/>
            <person name="Li J."/>
            <person name="Ma L."/>
            <person name="Liu H."/>
            <person name="Zhou Y."/>
            <person name="Zhao J."/>
            <person name="Fang X."/>
            <person name="Li G."/>
            <person name="Fang L."/>
            <person name="Li Y."/>
            <person name="Liu D."/>
            <person name="Zheng H."/>
            <person name="Zhang Y."/>
            <person name="Qin N."/>
            <person name="Li Z."/>
            <person name="Yang G."/>
            <person name="Yang S."/>
            <person name="Bolund L."/>
            <person name="Kristiansen K."/>
            <person name="Zheng H."/>
            <person name="Li S."/>
            <person name="Zhang X."/>
            <person name="Yang H."/>
            <person name="Wang J."/>
            <person name="Sun R."/>
            <person name="Zhang B."/>
            <person name="Jiang S."/>
            <person name="Wang J."/>
            <person name="Du Y."/>
            <person name="Li S."/>
        </authorList>
    </citation>
    <scope>NUCLEOTIDE SEQUENCE [LARGE SCALE GENOMIC DNA]</scope>
    <source>
        <strain evidence="3">cv. 9930</strain>
    </source>
</reference>
<evidence type="ECO:0000313" key="2">
    <source>
        <dbReference type="EMBL" id="KGN47026.1"/>
    </source>
</evidence>